<comment type="subcellular location">
    <subcellularLocation>
        <location evidence="1 6">Membrane</location>
        <topology evidence="1 6">Multi-pass membrane protein</topology>
    </subcellularLocation>
</comment>
<dbReference type="OrthoDB" id="1728340at2759"/>
<protein>
    <recommendedName>
        <fullName evidence="6">WAT1-related protein</fullName>
    </recommendedName>
</protein>
<dbReference type="AlphaFoldDB" id="R0II47"/>
<evidence type="ECO:0000256" key="2">
    <source>
        <dbReference type="ARBA" id="ARBA00007635"/>
    </source>
</evidence>
<feature type="domain" description="EamA" evidence="7">
    <location>
        <begin position="23"/>
        <end position="156"/>
    </location>
</feature>
<dbReference type="Proteomes" id="UP000029121">
    <property type="component" value="Unassembled WGS sequence"/>
</dbReference>
<dbReference type="InterPro" id="IPR037185">
    <property type="entry name" value="EmrE-like"/>
</dbReference>
<dbReference type="GO" id="GO:0022857">
    <property type="term" value="F:transmembrane transporter activity"/>
    <property type="evidence" value="ECO:0007669"/>
    <property type="project" value="InterPro"/>
</dbReference>
<sequence>TKKTKHISLFTNFFKMMMKHKANMAMVFVQIIYAGMPLLSKVAISQGTNPFVFVFYRQAFAALALSPFAFFLESSKASPLSFVLLLKIFFISLCGLTLSLNLYYVAIENTTATFAAATTNAIPSITFVLALLFRLETVTLKKSHGVAKVIGSMIGMLGALVFAFVKGPSLINHYNNNTIPNGSVASTKNSVKGSITMLSANTCWCMWIIMQSKVMKEYPAKLRLVALQCLFSCIQTGVWAVAANRNPSVWKIEFGLPLLSMAYCGIMVTGLTYWLQVWAIEKKGPVFTALYTPLALIITCIISSFLFKETLYLGSVGGGVLLVCGLYLGLWGKTKEEEIKLYNEKQSQKVIIV</sequence>
<evidence type="ECO:0000259" key="7">
    <source>
        <dbReference type="Pfam" id="PF00892"/>
    </source>
</evidence>
<dbReference type="Pfam" id="PF00892">
    <property type="entry name" value="EamA"/>
    <property type="match status" value="2"/>
</dbReference>
<organism evidence="8 9">
    <name type="scientific">Capsella rubella</name>
    <dbReference type="NCBI Taxonomy" id="81985"/>
    <lineage>
        <taxon>Eukaryota</taxon>
        <taxon>Viridiplantae</taxon>
        <taxon>Streptophyta</taxon>
        <taxon>Embryophyta</taxon>
        <taxon>Tracheophyta</taxon>
        <taxon>Spermatophyta</taxon>
        <taxon>Magnoliopsida</taxon>
        <taxon>eudicotyledons</taxon>
        <taxon>Gunneridae</taxon>
        <taxon>Pentapetalae</taxon>
        <taxon>rosids</taxon>
        <taxon>malvids</taxon>
        <taxon>Brassicales</taxon>
        <taxon>Brassicaceae</taxon>
        <taxon>Camelineae</taxon>
        <taxon>Capsella</taxon>
    </lineage>
</organism>
<feature type="transmembrane region" description="Helical" evidence="6">
    <location>
        <begin position="21"/>
        <end position="39"/>
    </location>
</feature>
<feature type="transmembrane region" description="Helical" evidence="6">
    <location>
        <begin position="112"/>
        <end position="133"/>
    </location>
</feature>
<name>R0II47_9BRAS</name>
<evidence type="ECO:0000256" key="4">
    <source>
        <dbReference type="ARBA" id="ARBA00022989"/>
    </source>
</evidence>
<dbReference type="SUPFAM" id="SSF103481">
    <property type="entry name" value="Multidrug resistance efflux transporter EmrE"/>
    <property type="match status" value="2"/>
</dbReference>
<feature type="transmembrane region" description="Helical" evidence="6">
    <location>
        <begin position="84"/>
        <end position="106"/>
    </location>
</feature>
<feature type="domain" description="EamA" evidence="7">
    <location>
        <begin position="192"/>
        <end position="328"/>
    </location>
</feature>
<dbReference type="STRING" id="81985.R0II47"/>
<dbReference type="InterPro" id="IPR000620">
    <property type="entry name" value="EamA_dom"/>
</dbReference>
<evidence type="ECO:0000256" key="1">
    <source>
        <dbReference type="ARBA" id="ARBA00004141"/>
    </source>
</evidence>
<dbReference type="KEGG" id="crb:17900843"/>
<evidence type="ECO:0000256" key="6">
    <source>
        <dbReference type="RuleBase" id="RU363077"/>
    </source>
</evidence>
<evidence type="ECO:0000313" key="8">
    <source>
        <dbReference type="EMBL" id="EOA38110.1"/>
    </source>
</evidence>
<dbReference type="PANTHER" id="PTHR31218">
    <property type="entry name" value="WAT1-RELATED PROTEIN"/>
    <property type="match status" value="1"/>
</dbReference>
<feature type="transmembrane region" description="Helical" evidence="6">
    <location>
        <begin position="145"/>
        <end position="165"/>
    </location>
</feature>
<dbReference type="eggNOG" id="ENOG502QUJ3">
    <property type="taxonomic scope" value="Eukaryota"/>
</dbReference>
<evidence type="ECO:0000313" key="9">
    <source>
        <dbReference type="Proteomes" id="UP000029121"/>
    </source>
</evidence>
<dbReference type="EMBL" id="KB870805">
    <property type="protein sequence ID" value="EOA38110.1"/>
    <property type="molecule type" value="Genomic_DNA"/>
</dbReference>
<reference evidence="9" key="1">
    <citation type="journal article" date="2013" name="Nat. Genet.">
        <title>The Capsella rubella genome and the genomic consequences of rapid mating system evolution.</title>
        <authorList>
            <person name="Slotte T."/>
            <person name="Hazzouri K.M."/>
            <person name="Agren J.A."/>
            <person name="Koenig D."/>
            <person name="Maumus F."/>
            <person name="Guo Y.L."/>
            <person name="Steige K."/>
            <person name="Platts A.E."/>
            <person name="Escobar J.S."/>
            <person name="Newman L.K."/>
            <person name="Wang W."/>
            <person name="Mandakova T."/>
            <person name="Vello E."/>
            <person name="Smith L.M."/>
            <person name="Henz S.R."/>
            <person name="Steffen J."/>
            <person name="Takuno S."/>
            <person name="Brandvain Y."/>
            <person name="Coop G."/>
            <person name="Andolfatto P."/>
            <person name="Hu T.T."/>
            <person name="Blanchette M."/>
            <person name="Clark R.M."/>
            <person name="Quesneville H."/>
            <person name="Nordborg M."/>
            <person name="Gaut B.S."/>
            <person name="Lysak M.A."/>
            <person name="Jenkins J."/>
            <person name="Grimwood J."/>
            <person name="Chapman J."/>
            <person name="Prochnik S."/>
            <person name="Shu S."/>
            <person name="Rokhsar D."/>
            <person name="Schmutz J."/>
            <person name="Weigel D."/>
            <person name="Wright S.I."/>
        </authorList>
    </citation>
    <scope>NUCLEOTIDE SEQUENCE [LARGE SCALE GENOMIC DNA]</scope>
    <source>
        <strain evidence="9">cv. Monte Gargano</strain>
    </source>
</reference>
<dbReference type="InterPro" id="IPR030184">
    <property type="entry name" value="WAT1-related"/>
</dbReference>
<gene>
    <name evidence="8" type="ORF">CARUB_v10009579mg</name>
</gene>
<proteinExistence type="inferred from homology"/>
<feature type="transmembrane region" description="Helical" evidence="6">
    <location>
        <begin position="222"/>
        <end position="242"/>
    </location>
</feature>
<accession>R0II47</accession>
<evidence type="ECO:0000256" key="3">
    <source>
        <dbReference type="ARBA" id="ARBA00022692"/>
    </source>
</evidence>
<feature type="non-terminal residue" evidence="8">
    <location>
        <position position="1"/>
    </location>
</feature>
<dbReference type="GO" id="GO:0016020">
    <property type="term" value="C:membrane"/>
    <property type="evidence" value="ECO:0007669"/>
    <property type="project" value="UniProtKB-SubCell"/>
</dbReference>
<keyword evidence="4 6" id="KW-1133">Transmembrane helix</keyword>
<evidence type="ECO:0000256" key="5">
    <source>
        <dbReference type="ARBA" id="ARBA00023136"/>
    </source>
</evidence>
<feature type="transmembrane region" description="Helical" evidence="6">
    <location>
        <begin position="51"/>
        <end position="72"/>
    </location>
</feature>
<feature type="transmembrane region" description="Helical" evidence="6">
    <location>
        <begin position="287"/>
        <end position="306"/>
    </location>
</feature>
<feature type="transmembrane region" description="Helical" evidence="6">
    <location>
        <begin position="254"/>
        <end position="275"/>
    </location>
</feature>
<keyword evidence="3 6" id="KW-0812">Transmembrane</keyword>
<comment type="similarity">
    <text evidence="2 6">Belongs to the drug/metabolite transporter (DMT) superfamily. Plant drug/metabolite exporter (P-DME) (TC 2.A.7.4) family.</text>
</comment>
<keyword evidence="9" id="KW-1185">Reference proteome</keyword>
<feature type="transmembrane region" description="Helical" evidence="6">
    <location>
        <begin position="312"/>
        <end position="331"/>
    </location>
</feature>
<keyword evidence="5 6" id="KW-0472">Membrane</keyword>